<dbReference type="PANTHER" id="PTHR43701:SF5">
    <property type="entry name" value="MEMBRANE TRANSPORTER PROTEIN-RELATED"/>
    <property type="match status" value="1"/>
</dbReference>
<reference evidence="6 7" key="2">
    <citation type="journal article" date="2011" name="J. Bacteriol.">
        <title>Complete genome sequence of strain HTCC2503T of Parvularcula bermudensis, the type species of the order "Parvularculales" in the class Alphaproteobacteria.</title>
        <authorList>
            <person name="Oh H.M."/>
            <person name="Kang I."/>
            <person name="Vergin K.L."/>
            <person name="Kang D."/>
            <person name="Rhee K.H."/>
            <person name="Giovannoni S.J."/>
            <person name="Cho J.C."/>
        </authorList>
    </citation>
    <scope>NUCLEOTIDE SEQUENCE [LARGE SCALE GENOMIC DNA]</scope>
    <source>
        <strain evidence="7">ATCC BAA-594 / HTCC2503 / KCTC 12087</strain>
    </source>
</reference>
<protein>
    <recommendedName>
        <fullName evidence="5">Probable membrane transporter protein</fullName>
    </recommendedName>
</protein>
<evidence type="ECO:0000256" key="3">
    <source>
        <dbReference type="ARBA" id="ARBA00022989"/>
    </source>
</evidence>
<dbReference type="AlphaFoldDB" id="E0TDF2"/>
<dbReference type="Proteomes" id="UP000001302">
    <property type="component" value="Chromosome"/>
</dbReference>
<dbReference type="PANTHER" id="PTHR43701">
    <property type="entry name" value="MEMBRANE TRANSPORTER PROTEIN MJ0441-RELATED"/>
    <property type="match status" value="1"/>
</dbReference>
<feature type="transmembrane region" description="Helical" evidence="5">
    <location>
        <begin position="174"/>
        <end position="195"/>
    </location>
</feature>
<gene>
    <name evidence="6" type="ordered locus">PB2503_11669</name>
</gene>
<dbReference type="RefSeq" id="WP_013301352.1">
    <property type="nucleotide sequence ID" value="NC_014414.1"/>
</dbReference>
<dbReference type="EMBL" id="CP002156">
    <property type="protein sequence ID" value="ADM10378.1"/>
    <property type="molecule type" value="Genomic_DNA"/>
</dbReference>
<organism evidence="6 7">
    <name type="scientific">Parvularcula bermudensis (strain ATCC BAA-594 / HTCC2503 / KCTC 12087)</name>
    <dbReference type="NCBI Taxonomy" id="314260"/>
    <lineage>
        <taxon>Bacteria</taxon>
        <taxon>Pseudomonadati</taxon>
        <taxon>Pseudomonadota</taxon>
        <taxon>Alphaproteobacteria</taxon>
        <taxon>Parvularculales</taxon>
        <taxon>Parvularculaceae</taxon>
        <taxon>Parvularcula</taxon>
    </lineage>
</organism>
<proteinExistence type="inferred from homology"/>
<name>E0TDF2_PARBH</name>
<evidence type="ECO:0000256" key="1">
    <source>
        <dbReference type="ARBA" id="ARBA00004141"/>
    </source>
</evidence>
<feature type="transmembrane region" description="Helical" evidence="5">
    <location>
        <begin position="233"/>
        <end position="252"/>
    </location>
</feature>
<dbReference type="InterPro" id="IPR051598">
    <property type="entry name" value="TSUP/Inactive_protease-like"/>
</dbReference>
<dbReference type="GO" id="GO:0005886">
    <property type="term" value="C:plasma membrane"/>
    <property type="evidence" value="ECO:0007669"/>
    <property type="project" value="UniProtKB-SubCell"/>
</dbReference>
<dbReference type="STRING" id="314260.PB2503_11669"/>
<dbReference type="Pfam" id="PF01925">
    <property type="entry name" value="TauE"/>
    <property type="match status" value="1"/>
</dbReference>
<keyword evidence="5" id="KW-1003">Cell membrane</keyword>
<keyword evidence="7" id="KW-1185">Reference proteome</keyword>
<evidence type="ECO:0000256" key="5">
    <source>
        <dbReference type="RuleBase" id="RU363041"/>
    </source>
</evidence>
<reference evidence="7" key="1">
    <citation type="submission" date="2010-08" db="EMBL/GenBank/DDBJ databases">
        <title>Genome sequence of Parvularcula bermudensis HTCC2503.</title>
        <authorList>
            <person name="Kang D.-M."/>
            <person name="Oh H.-M."/>
            <person name="Cho J.-C."/>
        </authorList>
    </citation>
    <scope>NUCLEOTIDE SEQUENCE [LARGE SCALE GENOMIC DNA]</scope>
    <source>
        <strain evidence="7">ATCC BAA-594 / HTCC2503 / KCTC 12087</strain>
    </source>
</reference>
<dbReference type="OrthoDB" id="560496at2"/>
<dbReference type="InterPro" id="IPR002781">
    <property type="entry name" value="TM_pro_TauE-like"/>
</dbReference>
<dbReference type="eggNOG" id="COG0730">
    <property type="taxonomic scope" value="Bacteria"/>
</dbReference>
<keyword evidence="4 5" id="KW-0472">Membrane</keyword>
<keyword evidence="3 5" id="KW-1133">Transmembrane helix</keyword>
<evidence type="ECO:0000313" key="7">
    <source>
        <dbReference type="Proteomes" id="UP000001302"/>
    </source>
</evidence>
<evidence type="ECO:0000256" key="2">
    <source>
        <dbReference type="ARBA" id="ARBA00022692"/>
    </source>
</evidence>
<comment type="similarity">
    <text evidence="5">Belongs to the 4-toluene sulfonate uptake permease (TSUP) (TC 2.A.102) family.</text>
</comment>
<keyword evidence="2 5" id="KW-0812">Transmembrane</keyword>
<evidence type="ECO:0000256" key="4">
    <source>
        <dbReference type="ARBA" id="ARBA00023136"/>
    </source>
</evidence>
<sequence length="265" mass="27151">MLFLALAFAVTALAYASVGFGGGSTYTALLALSGISYTVLPILSLSCNLLVVAGGCVRFARAGTLPWRRALPICGVSVPMAAWGGTLVVSERLFTGLLGVSLLIAGGVMAMETMGRRSFGHPEGQRDRLPSWGRVIALPIGAGVGFLSGVVGIGGGIFLAPILHLSRWGESRAIAGTTSLFILLNSLAGLAGQATKLKGEEVADLTLYWPLLLAVGIGGQIGSHLGVKVLSPALLKAATGGLVMLVGLRLLARFLTLWTGGDNGL</sequence>
<feature type="transmembrane region" description="Helical" evidence="5">
    <location>
        <begin position="207"/>
        <end position="227"/>
    </location>
</feature>
<feature type="transmembrane region" description="Helical" evidence="5">
    <location>
        <begin position="37"/>
        <end position="57"/>
    </location>
</feature>
<comment type="subcellular location">
    <subcellularLocation>
        <location evidence="5">Cell membrane</location>
        <topology evidence="5">Multi-pass membrane protein</topology>
    </subcellularLocation>
    <subcellularLocation>
        <location evidence="1">Membrane</location>
        <topology evidence="1">Multi-pass membrane protein</topology>
    </subcellularLocation>
</comment>
<feature type="transmembrane region" description="Helical" evidence="5">
    <location>
        <begin position="135"/>
        <end position="162"/>
    </location>
</feature>
<feature type="transmembrane region" description="Helical" evidence="5">
    <location>
        <begin position="69"/>
        <end position="88"/>
    </location>
</feature>
<accession>E0TDF2</accession>
<dbReference type="HOGENOM" id="CLU_045498_4_0_5"/>
<evidence type="ECO:0000313" key="6">
    <source>
        <dbReference type="EMBL" id="ADM10378.1"/>
    </source>
</evidence>
<dbReference type="KEGG" id="pbr:PB2503_11669"/>
<feature type="transmembrane region" description="Helical" evidence="5">
    <location>
        <begin position="94"/>
        <end position="114"/>
    </location>
</feature>